<reference evidence="5" key="1">
    <citation type="journal article" date="2015" name="PLoS Genet.">
        <title>Genome Sequence and Transcriptome Analyses of Chrysochromulina tobin: Metabolic Tools for Enhanced Algal Fitness in the Prominent Order Prymnesiales (Haptophyceae).</title>
        <authorList>
            <person name="Hovde B.T."/>
            <person name="Deodato C.R."/>
            <person name="Hunsperger H.M."/>
            <person name="Ryken S.A."/>
            <person name="Yost W."/>
            <person name="Jha R.K."/>
            <person name="Patterson J."/>
            <person name="Monnat R.J. Jr."/>
            <person name="Barlow S.B."/>
            <person name="Starkenburg S.R."/>
            <person name="Cattolico R.A."/>
        </authorList>
    </citation>
    <scope>NUCLEOTIDE SEQUENCE</scope>
    <source>
        <strain evidence="5">CCMP291</strain>
    </source>
</reference>
<keyword evidence="2" id="KW-0732">Signal</keyword>
<dbReference type="GO" id="GO:0051213">
    <property type="term" value="F:dioxygenase activity"/>
    <property type="evidence" value="ECO:0007669"/>
    <property type="project" value="UniProtKB-KW"/>
</dbReference>
<dbReference type="PANTHER" id="PTHR10696:SF21">
    <property type="entry name" value="TAUD_TFDA-LIKE DOMAIN-CONTAINING PROTEIN"/>
    <property type="match status" value="1"/>
</dbReference>
<dbReference type="PANTHER" id="PTHR10696">
    <property type="entry name" value="GAMMA-BUTYROBETAINE HYDROXYLASE-RELATED"/>
    <property type="match status" value="1"/>
</dbReference>
<evidence type="ECO:0000313" key="4">
    <source>
        <dbReference type="EMBL" id="KOO21036.1"/>
    </source>
</evidence>
<gene>
    <name evidence="4" type="ORF">Ctob_001672</name>
</gene>
<sequence length="404" mass="43998">MRALLIITLVVAVVDALGPEEGHAARIFSNGRATLQLANALDPEAAGTVVPIRTRSQPWKRIVFASHVELPEYIGGPQSTAFPLVAHVSNATADGESCAADVPVPLAEWADVAAQVLSTKLVDHGAVLLRGLPIANSADYNEFIGALEPRVGWTAVKLGGGGTQRKDLQAKVRTASEEPAEHTIEPHMDMAHSVAHPKRIAFFCAAGPPKGVGGETVLSDMRRVYATLAQLGIPEQFAAHGGVAYRKRLWSAEKVSHSYTWQQFFFTQERESAVDEVRRRDPKARVDEATGRIDFEEHLPAVWEHPTTGEPLWFNGVHTNHKSYYEEAEHVDTSDGSPMHTAYADGAEIPETTIATVRAAVWNHSVAVRCQTGDVIVVDNMLAAHGRMGWISGNQRQVLLTHFQ</sequence>
<evidence type="ECO:0000313" key="5">
    <source>
        <dbReference type="Proteomes" id="UP000037460"/>
    </source>
</evidence>
<dbReference type="SUPFAM" id="SSF51197">
    <property type="entry name" value="Clavaminate synthase-like"/>
    <property type="match status" value="1"/>
</dbReference>
<feature type="chain" id="PRO_5005601343" evidence="2">
    <location>
        <begin position="17"/>
        <end position="404"/>
    </location>
</feature>
<proteinExistence type="predicted"/>
<dbReference type="InterPro" id="IPR042098">
    <property type="entry name" value="TauD-like_sf"/>
</dbReference>
<keyword evidence="5" id="KW-1185">Reference proteome</keyword>
<feature type="signal peptide" evidence="2">
    <location>
        <begin position="1"/>
        <end position="16"/>
    </location>
</feature>
<dbReference type="InterPro" id="IPR050411">
    <property type="entry name" value="AlphaKG_dependent_hydroxylases"/>
</dbReference>
<dbReference type="Proteomes" id="UP000037460">
    <property type="component" value="Unassembled WGS sequence"/>
</dbReference>
<dbReference type="Pfam" id="PF02668">
    <property type="entry name" value="TauD"/>
    <property type="match status" value="1"/>
</dbReference>
<dbReference type="InterPro" id="IPR003819">
    <property type="entry name" value="TauD/TfdA-like"/>
</dbReference>
<organism evidence="4 5">
    <name type="scientific">Chrysochromulina tobinii</name>
    <dbReference type="NCBI Taxonomy" id="1460289"/>
    <lineage>
        <taxon>Eukaryota</taxon>
        <taxon>Haptista</taxon>
        <taxon>Haptophyta</taxon>
        <taxon>Prymnesiophyceae</taxon>
        <taxon>Prymnesiales</taxon>
        <taxon>Chrysochromulinaceae</taxon>
        <taxon>Chrysochromulina</taxon>
    </lineage>
</organism>
<name>A0A0M0J3B2_9EUKA</name>
<accession>A0A0M0J3B2</accession>
<feature type="domain" description="TauD/TfdA-like" evidence="3">
    <location>
        <begin position="100"/>
        <end position="398"/>
    </location>
</feature>
<protein>
    <submittedName>
        <fullName evidence="4">Taurine catabolism dioxygenase like protein</fullName>
    </submittedName>
</protein>
<dbReference type="AlphaFoldDB" id="A0A0M0J3B2"/>
<evidence type="ECO:0000259" key="3">
    <source>
        <dbReference type="Pfam" id="PF02668"/>
    </source>
</evidence>
<evidence type="ECO:0000256" key="1">
    <source>
        <dbReference type="ARBA" id="ARBA00023002"/>
    </source>
</evidence>
<comment type="caution">
    <text evidence="4">The sequence shown here is derived from an EMBL/GenBank/DDBJ whole genome shotgun (WGS) entry which is preliminary data.</text>
</comment>
<dbReference type="EMBL" id="JWZX01003394">
    <property type="protein sequence ID" value="KOO21036.1"/>
    <property type="molecule type" value="Genomic_DNA"/>
</dbReference>
<evidence type="ECO:0000256" key="2">
    <source>
        <dbReference type="SAM" id="SignalP"/>
    </source>
</evidence>
<keyword evidence="1" id="KW-0560">Oxidoreductase</keyword>
<dbReference type="OrthoDB" id="408743at2759"/>
<dbReference type="Gene3D" id="3.60.130.10">
    <property type="entry name" value="Clavaminate synthase-like"/>
    <property type="match status" value="1"/>
</dbReference>
<keyword evidence="4" id="KW-0223">Dioxygenase</keyword>